<feature type="domain" description="AB hydrolase-1" evidence="2">
    <location>
        <begin position="24"/>
        <end position="254"/>
    </location>
</feature>
<dbReference type="GO" id="GO:0016787">
    <property type="term" value="F:hydrolase activity"/>
    <property type="evidence" value="ECO:0007669"/>
    <property type="project" value="UniProtKB-KW"/>
</dbReference>
<dbReference type="PANTHER" id="PTHR46118:SF4">
    <property type="entry name" value="PROTEIN ABHD11"/>
    <property type="match status" value="1"/>
</dbReference>
<name>A0AAW8QXF9_9ALTE</name>
<reference evidence="3 4" key="1">
    <citation type="submission" date="2023-09" db="EMBL/GenBank/DDBJ databases">
        <authorList>
            <person name="Rey-Velasco X."/>
        </authorList>
    </citation>
    <scope>NUCLEOTIDE SEQUENCE [LARGE SCALE GENOMIC DNA]</scope>
    <source>
        <strain evidence="3 4">W409</strain>
    </source>
</reference>
<evidence type="ECO:0000313" key="3">
    <source>
        <dbReference type="EMBL" id="MDT0581627.1"/>
    </source>
</evidence>
<organism evidence="3 4">
    <name type="scientific">Brumicola blandensis</name>
    <dbReference type="NCBI Taxonomy" id="3075611"/>
    <lineage>
        <taxon>Bacteria</taxon>
        <taxon>Pseudomonadati</taxon>
        <taxon>Pseudomonadota</taxon>
        <taxon>Gammaproteobacteria</taxon>
        <taxon>Alteromonadales</taxon>
        <taxon>Alteromonadaceae</taxon>
        <taxon>Brumicola</taxon>
    </lineage>
</organism>
<keyword evidence="4" id="KW-1185">Reference proteome</keyword>
<dbReference type="RefSeq" id="WP_311360406.1">
    <property type="nucleotide sequence ID" value="NZ_JAVRIE010000001.1"/>
</dbReference>
<evidence type="ECO:0000256" key="1">
    <source>
        <dbReference type="ARBA" id="ARBA00022801"/>
    </source>
</evidence>
<accession>A0AAW8QXF9</accession>
<gene>
    <name evidence="3" type="ORF">RM544_03680</name>
</gene>
<evidence type="ECO:0000259" key="2">
    <source>
        <dbReference type="Pfam" id="PF12697"/>
    </source>
</evidence>
<dbReference type="InterPro" id="IPR029058">
    <property type="entry name" value="AB_hydrolase_fold"/>
</dbReference>
<dbReference type="SUPFAM" id="SSF53474">
    <property type="entry name" value="alpha/beta-Hydrolases"/>
    <property type="match status" value="1"/>
</dbReference>
<dbReference type="EMBL" id="JAVRIE010000001">
    <property type="protein sequence ID" value="MDT0581627.1"/>
    <property type="molecule type" value="Genomic_DNA"/>
</dbReference>
<sequence>MTELLHAQSFGDTFRVSSPQQPTIVLIHGLFGNSDNLAVIRRHFETTHHVLSVDLPDHGQSPRTDIFSFDHYAKMLLSTLKASNINICYVVAHSLGGKVAMRAASLASDIIKKLVVMDIAPVKYEARHHNVIKGLSSVNLSTITDRKAAMQCLSDHIVDSGTIAFLLKSLYQDDKKAWQWRFNLPLIIRDYPLLSDWPFSGELYNGDVTFIKGKNSDYIGKQHQATIMQQFPKAKAKIVDAGHWLHAEKPQLVNTLLTRILLGTEK</sequence>
<protein>
    <submittedName>
        <fullName evidence="3">Alpha/beta fold hydrolase</fullName>
    </submittedName>
</protein>
<proteinExistence type="predicted"/>
<evidence type="ECO:0000313" key="4">
    <source>
        <dbReference type="Proteomes" id="UP001249020"/>
    </source>
</evidence>
<dbReference type="Proteomes" id="UP001249020">
    <property type="component" value="Unassembled WGS sequence"/>
</dbReference>
<dbReference type="Gene3D" id="3.40.50.1820">
    <property type="entry name" value="alpha/beta hydrolase"/>
    <property type="match status" value="1"/>
</dbReference>
<dbReference type="PANTHER" id="PTHR46118">
    <property type="entry name" value="PROTEIN ABHD11"/>
    <property type="match status" value="1"/>
</dbReference>
<dbReference type="AlphaFoldDB" id="A0AAW8QXF9"/>
<dbReference type="Pfam" id="PF12697">
    <property type="entry name" value="Abhydrolase_6"/>
    <property type="match status" value="1"/>
</dbReference>
<comment type="caution">
    <text evidence="3">The sequence shown here is derived from an EMBL/GenBank/DDBJ whole genome shotgun (WGS) entry which is preliminary data.</text>
</comment>
<keyword evidence="1 3" id="KW-0378">Hydrolase</keyword>
<dbReference type="InterPro" id="IPR000073">
    <property type="entry name" value="AB_hydrolase_1"/>
</dbReference>